<sequence>WDGVRHGLQSLGLDRALIKCSGEHGYLSEAGIWCVATQENHNSCVGWDPKGSTSYRTKLSLKPKRLMMWIKAMDTNRPHKRVMCEIDQRNLRPVRARVWIFRPPQQRWAWGSAEGGHVFIEKIDGMDLSFKPRVSNEDNGA</sequence>
<organism evidence="1 2">
    <name type="scientific">Malus domestica</name>
    <name type="common">Apple</name>
    <name type="synonym">Pyrus malus</name>
    <dbReference type="NCBI Taxonomy" id="3750"/>
    <lineage>
        <taxon>Eukaryota</taxon>
        <taxon>Viridiplantae</taxon>
        <taxon>Streptophyta</taxon>
        <taxon>Embryophyta</taxon>
        <taxon>Tracheophyta</taxon>
        <taxon>Spermatophyta</taxon>
        <taxon>Magnoliopsida</taxon>
        <taxon>eudicotyledons</taxon>
        <taxon>Gunneridae</taxon>
        <taxon>Pentapetalae</taxon>
        <taxon>rosids</taxon>
        <taxon>fabids</taxon>
        <taxon>Rosales</taxon>
        <taxon>Rosaceae</taxon>
        <taxon>Amygdaloideae</taxon>
        <taxon>Maleae</taxon>
        <taxon>Malus</taxon>
    </lineage>
</organism>
<evidence type="ECO:0000313" key="1">
    <source>
        <dbReference type="EMBL" id="RXH80719.1"/>
    </source>
</evidence>
<dbReference type="Proteomes" id="UP000290289">
    <property type="component" value="Chromosome 12"/>
</dbReference>
<proteinExistence type="predicted"/>
<gene>
    <name evidence="1" type="ORF">DVH24_004633</name>
</gene>
<dbReference type="EMBL" id="RDQH01000338">
    <property type="protein sequence ID" value="RXH80719.1"/>
    <property type="molecule type" value="Genomic_DNA"/>
</dbReference>
<comment type="caution">
    <text evidence="1">The sequence shown here is derived from an EMBL/GenBank/DDBJ whole genome shotgun (WGS) entry which is preliminary data.</text>
</comment>
<dbReference type="AlphaFoldDB" id="A0A498ICK5"/>
<name>A0A498ICK5_MALDO</name>
<reference evidence="1 2" key="1">
    <citation type="submission" date="2018-10" db="EMBL/GenBank/DDBJ databases">
        <title>A high-quality apple genome assembly.</title>
        <authorList>
            <person name="Hu J."/>
        </authorList>
    </citation>
    <scope>NUCLEOTIDE SEQUENCE [LARGE SCALE GENOMIC DNA]</scope>
    <source>
        <strain evidence="2">cv. HFTH1</strain>
        <tissue evidence="1">Young leaf</tissue>
    </source>
</reference>
<keyword evidence="2" id="KW-1185">Reference proteome</keyword>
<accession>A0A498ICK5</accession>
<evidence type="ECO:0000313" key="2">
    <source>
        <dbReference type="Proteomes" id="UP000290289"/>
    </source>
</evidence>
<feature type="non-terminal residue" evidence="1">
    <location>
        <position position="1"/>
    </location>
</feature>
<protein>
    <submittedName>
        <fullName evidence="1">Uncharacterized protein</fullName>
    </submittedName>
</protein>